<accession>E3IUV2</accession>
<dbReference type="eggNOG" id="COG3695">
    <property type="taxonomic scope" value="Bacteria"/>
</dbReference>
<gene>
    <name evidence="4" type="ordered locus">FraEuI1c_0754</name>
</gene>
<dbReference type="HOGENOM" id="CLU_000445_52_5_11"/>
<dbReference type="Proteomes" id="UP000002484">
    <property type="component" value="Chromosome"/>
</dbReference>
<evidence type="ECO:0000313" key="4">
    <source>
        <dbReference type="EMBL" id="ADP78832.1"/>
    </source>
</evidence>
<name>E3IUV2_PSEI1</name>
<dbReference type="AlphaFoldDB" id="E3IUV2"/>
<dbReference type="Gene3D" id="1.10.10.10">
    <property type="entry name" value="Winged helix-like DNA-binding domain superfamily/Winged helix DNA-binding domain"/>
    <property type="match status" value="1"/>
</dbReference>
<feature type="region of interest" description="Disordered" evidence="2">
    <location>
        <begin position="1"/>
        <end position="44"/>
    </location>
</feature>
<keyword evidence="4" id="KW-0489">Methyltransferase</keyword>
<dbReference type="InParanoid" id="E3IUV2"/>
<dbReference type="InterPro" id="IPR014048">
    <property type="entry name" value="MethylDNA_cys_MeTrfase_DNA-bd"/>
</dbReference>
<organism evidence="4 5">
    <name type="scientific">Pseudofrankia inefficax (strain DSM 45817 / CECT 9037 / DDB 130130 / EuI1c)</name>
    <name type="common">Frankia inefficax</name>
    <dbReference type="NCBI Taxonomy" id="298654"/>
    <lineage>
        <taxon>Bacteria</taxon>
        <taxon>Bacillati</taxon>
        <taxon>Actinomycetota</taxon>
        <taxon>Actinomycetes</taxon>
        <taxon>Frankiales</taxon>
        <taxon>Frankiaceae</taxon>
        <taxon>Pseudofrankia</taxon>
    </lineage>
</organism>
<dbReference type="KEGG" id="fri:FraEuI1c_0754"/>
<dbReference type="InterPro" id="IPR036217">
    <property type="entry name" value="MethylDNA_cys_MeTrfase_DNAb"/>
</dbReference>
<evidence type="ECO:0000256" key="1">
    <source>
        <dbReference type="ARBA" id="ARBA00022763"/>
    </source>
</evidence>
<keyword evidence="5" id="KW-1185">Reference proteome</keyword>
<proteinExistence type="predicted"/>
<dbReference type="Pfam" id="PF01035">
    <property type="entry name" value="DNA_binding_1"/>
    <property type="match status" value="1"/>
</dbReference>
<dbReference type="CDD" id="cd06445">
    <property type="entry name" value="ATase"/>
    <property type="match status" value="1"/>
</dbReference>
<feature type="domain" description="Methylated-DNA-[protein]-cysteine S-methyltransferase DNA binding" evidence="3">
    <location>
        <begin position="67"/>
        <end position="127"/>
    </location>
</feature>
<dbReference type="FunCoup" id="E3IUV2">
    <property type="interactions" value="6"/>
</dbReference>
<sequence>MLTGMSERRADRPERDRHRSDTYRSSEPAPDRRRSELAAVRAPASVSAGLGTRVRVHEGGRPGEYAVAVLDTVARIPPGKVMTYGDVAEYVGGGTGRHVGAVLARFGYQEDVPWHRVIRSTGEPNPTSPTEALALLTADGTPLRPNGERVDLQAARWDGMSTSE</sequence>
<dbReference type="PANTHER" id="PTHR42942">
    <property type="entry name" value="6-O-METHYLGUANINE DNA METHYLTRANSFERASE"/>
    <property type="match status" value="1"/>
</dbReference>
<evidence type="ECO:0000313" key="5">
    <source>
        <dbReference type="Proteomes" id="UP000002484"/>
    </source>
</evidence>
<keyword evidence="4" id="KW-0808">Transferase</keyword>
<dbReference type="InterPro" id="IPR036388">
    <property type="entry name" value="WH-like_DNA-bd_sf"/>
</dbReference>
<feature type="compositionally biased region" description="Basic and acidic residues" evidence="2">
    <location>
        <begin position="1"/>
        <end position="36"/>
    </location>
</feature>
<dbReference type="STRING" id="298654.FraEuI1c_0754"/>
<dbReference type="GO" id="GO:0006281">
    <property type="term" value="P:DNA repair"/>
    <property type="evidence" value="ECO:0007669"/>
    <property type="project" value="InterPro"/>
</dbReference>
<keyword evidence="1" id="KW-0227">DNA damage</keyword>
<dbReference type="GO" id="GO:0032259">
    <property type="term" value="P:methylation"/>
    <property type="evidence" value="ECO:0007669"/>
    <property type="project" value="UniProtKB-KW"/>
</dbReference>
<reference evidence="4 5" key="1">
    <citation type="submission" date="2010-10" db="EMBL/GenBank/DDBJ databases">
        <title>Complete sequence of Frankia sp. EuI1c.</title>
        <authorList>
            <consortium name="US DOE Joint Genome Institute"/>
            <person name="Lucas S."/>
            <person name="Copeland A."/>
            <person name="Lapidus A."/>
            <person name="Cheng J.-F."/>
            <person name="Bruce D."/>
            <person name="Goodwin L."/>
            <person name="Pitluck S."/>
            <person name="Chertkov O."/>
            <person name="Detter J.C."/>
            <person name="Han C."/>
            <person name="Tapia R."/>
            <person name="Land M."/>
            <person name="Hauser L."/>
            <person name="Jeffries C."/>
            <person name="Kyrpides N."/>
            <person name="Ivanova N."/>
            <person name="Mikhailova N."/>
            <person name="Beauchemin N."/>
            <person name="Sen A."/>
            <person name="Sur S.A."/>
            <person name="Gtari M."/>
            <person name="Wall L."/>
            <person name="Tisa L."/>
            <person name="Woyke T."/>
        </authorList>
    </citation>
    <scope>NUCLEOTIDE SEQUENCE [LARGE SCALE GENOMIC DNA]</scope>
    <source>
        <strain evidence="5">DSM 45817 / CECT 9037 / EuI1c</strain>
    </source>
</reference>
<dbReference type="PANTHER" id="PTHR42942:SF1">
    <property type="entry name" value="ALKYLTRANSFERASE-LIKE PROTEIN 1"/>
    <property type="match status" value="1"/>
</dbReference>
<dbReference type="GO" id="GO:0008168">
    <property type="term" value="F:methyltransferase activity"/>
    <property type="evidence" value="ECO:0007669"/>
    <property type="project" value="UniProtKB-KW"/>
</dbReference>
<dbReference type="EMBL" id="CP002299">
    <property type="protein sequence ID" value="ADP78832.1"/>
    <property type="molecule type" value="Genomic_DNA"/>
</dbReference>
<dbReference type="InterPro" id="IPR052520">
    <property type="entry name" value="ATL_DNA_repair"/>
</dbReference>
<evidence type="ECO:0000259" key="3">
    <source>
        <dbReference type="Pfam" id="PF01035"/>
    </source>
</evidence>
<evidence type="ECO:0000256" key="2">
    <source>
        <dbReference type="SAM" id="MobiDB-lite"/>
    </source>
</evidence>
<protein>
    <submittedName>
        <fullName evidence="4">Methylated-DNA-(Protein)-cysteine S-methyltransferase DNA binding protein</fullName>
    </submittedName>
</protein>
<dbReference type="SUPFAM" id="SSF46767">
    <property type="entry name" value="Methylated DNA-protein cysteine methyltransferase, C-terminal domain"/>
    <property type="match status" value="1"/>
</dbReference>